<gene>
    <name evidence="1" type="ORF">K469DRAFT_783308</name>
</gene>
<dbReference type="Gene3D" id="1.25.40.20">
    <property type="entry name" value="Ankyrin repeat-containing domain"/>
    <property type="match status" value="1"/>
</dbReference>
<organism evidence="1 2">
    <name type="scientific">Zopfia rhizophila CBS 207.26</name>
    <dbReference type="NCBI Taxonomy" id="1314779"/>
    <lineage>
        <taxon>Eukaryota</taxon>
        <taxon>Fungi</taxon>
        <taxon>Dikarya</taxon>
        <taxon>Ascomycota</taxon>
        <taxon>Pezizomycotina</taxon>
        <taxon>Dothideomycetes</taxon>
        <taxon>Dothideomycetes incertae sedis</taxon>
        <taxon>Zopfiaceae</taxon>
        <taxon>Zopfia</taxon>
    </lineage>
</organism>
<evidence type="ECO:0000313" key="1">
    <source>
        <dbReference type="EMBL" id="KAF2194307.1"/>
    </source>
</evidence>
<proteinExistence type="predicted"/>
<sequence length="62" mass="6887">MRQAGVMNLLGLRNDVNVDLKDNSGISPLAYAAEKGFEEAVDYLLSRVRLTSTHRIIVGELR</sequence>
<dbReference type="InterPro" id="IPR036770">
    <property type="entry name" value="Ankyrin_rpt-contain_sf"/>
</dbReference>
<accession>A0A6A6EQ48</accession>
<dbReference type="EMBL" id="ML994612">
    <property type="protein sequence ID" value="KAF2194307.1"/>
    <property type="molecule type" value="Genomic_DNA"/>
</dbReference>
<dbReference type="SUPFAM" id="SSF48403">
    <property type="entry name" value="Ankyrin repeat"/>
    <property type="match status" value="1"/>
</dbReference>
<reference evidence="1" key="1">
    <citation type="journal article" date="2020" name="Stud. Mycol.">
        <title>101 Dothideomycetes genomes: a test case for predicting lifestyles and emergence of pathogens.</title>
        <authorList>
            <person name="Haridas S."/>
            <person name="Albert R."/>
            <person name="Binder M."/>
            <person name="Bloem J."/>
            <person name="Labutti K."/>
            <person name="Salamov A."/>
            <person name="Andreopoulos B."/>
            <person name="Baker S."/>
            <person name="Barry K."/>
            <person name="Bills G."/>
            <person name="Bluhm B."/>
            <person name="Cannon C."/>
            <person name="Castanera R."/>
            <person name="Culley D."/>
            <person name="Daum C."/>
            <person name="Ezra D."/>
            <person name="Gonzalez J."/>
            <person name="Henrissat B."/>
            <person name="Kuo A."/>
            <person name="Liang C."/>
            <person name="Lipzen A."/>
            <person name="Lutzoni F."/>
            <person name="Magnuson J."/>
            <person name="Mondo S."/>
            <person name="Nolan M."/>
            <person name="Ohm R."/>
            <person name="Pangilinan J."/>
            <person name="Park H.-J."/>
            <person name="Ramirez L."/>
            <person name="Alfaro M."/>
            <person name="Sun H."/>
            <person name="Tritt A."/>
            <person name="Yoshinaga Y."/>
            <person name="Zwiers L.-H."/>
            <person name="Turgeon B."/>
            <person name="Goodwin S."/>
            <person name="Spatafora J."/>
            <person name="Crous P."/>
            <person name="Grigoriev I."/>
        </authorList>
    </citation>
    <scope>NUCLEOTIDE SEQUENCE</scope>
    <source>
        <strain evidence="1">CBS 207.26</strain>
    </source>
</reference>
<name>A0A6A6EQ48_9PEZI</name>
<dbReference type="Proteomes" id="UP000800200">
    <property type="component" value="Unassembled WGS sequence"/>
</dbReference>
<protein>
    <submittedName>
        <fullName evidence="1">Uncharacterized protein</fullName>
    </submittedName>
</protein>
<evidence type="ECO:0000313" key="2">
    <source>
        <dbReference type="Proteomes" id="UP000800200"/>
    </source>
</evidence>
<dbReference type="OrthoDB" id="539213at2759"/>
<dbReference type="AlphaFoldDB" id="A0A6A6EQ48"/>
<keyword evidence="2" id="KW-1185">Reference proteome</keyword>